<dbReference type="STRING" id="92696.A0A4R0RUU3"/>
<dbReference type="Pfam" id="PF10021">
    <property type="entry name" value="PARG_cat_microb"/>
    <property type="match status" value="1"/>
</dbReference>
<gene>
    <name evidence="2" type="ORF">EIP91_003476</name>
</gene>
<feature type="domain" description="Microbial-type PARG catalytic" evidence="1">
    <location>
        <begin position="50"/>
        <end position="147"/>
    </location>
</feature>
<evidence type="ECO:0000259" key="1">
    <source>
        <dbReference type="Pfam" id="PF10021"/>
    </source>
</evidence>
<evidence type="ECO:0000313" key="2">
    <source>
        <dbReference type="EMBL" id="TCD70395.1"/>
    </source>
</evidence>
<dbReference type="PANTHER" id="PTHR35596">
    <property type="entry name" value="DUF2263 DOMAIN-CONTAINING PROTEIN"/>
    <property type="match status" value="1"/>
</dbReference>
<accession>A0A4R0RUU3</accession>
<dbReference type="PANTHER" id="PTHR35596:SF1">
    <property type="entry name" value="MICROBIAL-TYPE PARG CATALYTIC DOMAIN-CONTAINING PROTEIN"/>
    <property type="match status" value="1"/>
</dbReference>
<organism evidence="2 3">
    <name type="scientific">Steccherinum ochraceum</name>
    <dbReference type="NCBI Taxonomy" id="92696"/>
    <lineage>
        <taxon>Eukaryota</taxon>
        <taxon>Fungi</taxon>
        <taxon>Dikarya</taxon>
        <taxon>Basidiomycota</taxon>
        <taxon>Agaricomycotina</taxon>
        <taxon>Agaricomycetes</taxon>
        <taxon>Polyporales</taxon>
        <taxon>Steccherinaceae</taxon>
        <taxon>Steccherinum</taxon>
    </lineage>
</organism>
<dbReference type="NCBIfam" id="TIGR02452">
    <property type="entry name" value="TIGR02452 family protein"/>
    <property type="match status" value="1"/>
</dbReference>
<dbReference type="Gene3D" id="3.40.220.10">
    <property type="entry name" value="Leucine Aminopeptidase, subunit E, domain 1"/>
    <property type="match status" value="1"/>
</dbReference>
<dbReference type="InterPro" id="IPR012664">
    <property type="entry name" value="CHP02452"/>
</dbReference>
<keyword evidence="3" id="KW-1185">Reference proteome</keyword>
<evidence type="ECO:0000313" key="3">
    <source>
        <dbReference type="Proteomes" id="UP000292702"/>
    </source>
</evidence>
<proteinExistence type="predicted"/>
<protein>
    <recommendedName>
        <fullName evidence="1">Microbial-type PARG catalytic domain-containing protein</fullName>
    </recommendedName>
</protein>
<dbReference type="OrthoDB" id="9985428at2759"/>
<dbReference type="Proteomes" id="UP000292702">
    <property type="component" value="Unassembled WGS sequence"/>
</dbReference>
<sequence length="278" mass="30712">MSSASLRAIATDTVSRIPFILEEVREGSLDSTFVEQQLPMLTPDGCPNHSPSKVSVVNLDAFTAAREMMKKAIERGESVQRKVTVLNLANDRYPAGGWGPKAMFISKTQEEALCYSSTLYPTLKQSYYPWRGRIAGIYSPSVVIFKNDLDHGCVDLTPDERKVVSVITVAAEQLRTQPADGKMGPESLYMMREKIRLVYRMAASNGQTYLVLGAMGCGAFNCPPAQIAEEMKAILLEDEFRGWFREVVFAVYAGGSPNFDIFRSTLDGVELNSVTKAL</sequence>
<dbReference type="EMBL" id="RWJN01000021">
    <property type="protein sequence ID" value="TCD70395.1"/>
    <property type="molecule type" value="Genomic_DNA"/>
</dbReference>
<dbReference type="InterPro" id="IPR019261">
    <property type="entry name" value="PARG_cat_microbial"/>
</dbReference>
<reference evidence="2 3" key="1">
    <citation type="submission" date="2018-11" db="EMBL/GenBank/DDBJ databases">
        <title>Genome assembly of Steccherinum ochraceum LE-BIN_3174, the white-rot fungus of the Steccherinaceae family (The Residual Polyporoid clade, Polyporales, Basidiomycota).</title>
        <authorList>
            <person name="Fedorova T.V."/>
            <person name="Glazunova O.A."/>
            <person name="Landesman E.O."/>
            <person name="Moiseenko K.V."/>
            <person name="Psurtseva N.V."/>
            <person name="Savinova O.S."/>
            <person name="Shakhova N.V."/>
            <person name="Tyazhelova T.V."/>
            <person name="Vasina D.V."/>
        </authorList>
    </citation>
    <scope>NUCLEOTIDE SEQUENCE [LARGE SCALE GENOMIC DNA]</scope>
    <source>
        <strain evidence="2 3">LE-BIN_3174</strain>
    </source>
</reference>
<name>A0A4R0RUU3_9APHY</name>
<dbReference type="AlphaFoldDB" id="A0A4R0RUU3"/>
<comment type="caution">
    <text evidence="2">The sequence shown here is derived from an EMBL/GenBank/DDBJ whole genome shotgun (WGS) entry which is preliminary data.</text>
</comment>
<dbReference type="InterPro" id="IPR043472">
    <property type="entry name" value="Macro_dom-like"/>
</dbReference>
<dbReference type="SUPFAM" id="SSF52949">
    <property type="entry name" value="Macro domain-like"/>
    <property type="match status" value="1"/>
</dbReference>